<feature type="compositionally biased region" description="Polar residues" evidence="1">
    <location>
        <begin position="409"/>
        <end position="419"/>
    </location>
</feature>
<dbReference type="InterPro" id="IPR041800">
    <property type="entry name" value="ASCC2_CUE"/>
</dbReference>
<sequence length="768" mass="82608">MAVQSLTTLPAWPSSSVRKDLTPTQQSSLLSTVSNSLSNAISITTTTKNAKSSTGKTTKATDSLATSTITFLRSYLLDQAFQKLQAAIWVTEDEKSPSEKAIHAKVLKLTERLAEEGGLDDLKILTDLAIVYARSSPSKLRHIFNLCALNSPNVVTEVETALVPSFTAILQSTQGLYNQRKAAEVIYCFMVACSGASKIPGIPDAPLLAPFIKHVPFITALSNLYLPGLSSTAWSYGGTRALLSAISAVGTTAEVDPTEWTTIWVKTKLTLIDSFHLLFKQSLANLTQANGPQQLAEQAETIFSAIFAMLETSTNGSDESTSSGATPPTPFLNLTLLQDYQRSHDLTQLLTGALSKAQERDARLDILESTLVEHGSYSKEPGALTILLHGSGLQRPAPSKSVDAKGKGPTTTEVPSTTSYSAEIDDVELVSKTSQILDLLPDLSTQYVGKLLKHPAYDGNVERVIEALLEGSAPDEATLDSQRQQPVQRQASPVPERRNIFDDEAVDFSSVRFGKKAEDAATLLAKPDQGARERMKADILRRVEIMDMESDEEEEGEEEDGAKPKPKIVAFEEDDDIEEPVRVPGAGDLEDPEGESESDGEPGAEGTPGEVDPEYLIEQAYVADPSAFARDAATRRSKARAELIQKTGWSHEQIEGWAIVLERNPKKKDKILLKHEFRGNVAGPLEPQSSSEPGRGGHHRGRGRGGRGGGRGGRGGGGGGQGGGQGEGSGSRGNARGRAWKDRNKATRANHDRKRGHDKKMARAGGPS</sequence>
<dbReference type="OrthoDB" id="5577209at2759"/>
<feature type="region of interest" description="Disordered" evidence="1">
    <location>
        <begin position="674"/>
        <end position="768"/>
    </location>
</feature>
<dbReference type="Gene3D" id="1.10.8.10">
    <property type="entry name" value="DNA helicase RuvA subunit, C-terminal domain"/>
    <property type="match status" value="1"/>
</dbReference>
<evidence type="ECO:0000256" key="1">
    <source>
        <dbReference type="SAM" id="MobiDB-lite"/>
    </source>
</evidence>
<dbReference type="AlphaFoldDB" id="A8N7E0"/>
<dbReference type="InterPro" id="IPR003892">
    <property type="entry name" value="CUE"/>
</dbReference>
<dbReference type="STRING" id="240176.A8N7E0"/>
<feature type="compositionally biased region" description="Acidic residues" evidence="1">
    <location>
        <begin position="588"/>
        <end position="602"/>
    </location>
</feature>
<feature type="compositionally biased region" description="Polar residues" evidence="1">
    <location>
        <begin position="479"/>
        <end position="491"/>
    </location>
</feature>
<feature type="region of interest" description="Disordered" evidence="1">
    <location>
        <begin position="630"/>
        <end position="656"/>
    </location>
</feature>
<dbReference type="RefSeq" id="XP_001830746.1">
    <property type="nucleotide sequence ID" value="XM_001830694.1"/>
</dbReference>
<accession>A8N7E0</accession>
<dbReference type="GO" id="GO:0043130">
    <property type="term" value="F:ubiquitin binding"/>
    <property type="evidence" value="ECO:0007669"/>
    <property type="project" value="InterPro"/>
</dbReference>
<protein>
    <recommendedName>
        <fullName evidence="2">CUE domain-containing protein</fullName>
    </recommendedName>
</protein>
<feature type="compositionally biased region" description="Basic residues" evidence="1">
    <location>
        <begin position="746"/>
        <end position="762"/>
    </location>
</feature>
<dbReference type="GeneID" id="6007191"/>
<gene>
    <name evidence="3" type="ORF">CC1G_03283</name>
</gene>
<dbReference type="VEuPathDB" id="FungiDB:CC1G_03283"/>
<dbReference type="Proteomes" id="UP000001861">
    <property type="component" value="Unassembled WGS sequence"/>
</dbReference>
<dbReference type="KEGG" id="cci:CC1G_03283"/>
<keyword evidence="4" id="KW-1185">Reference proteome</keyword>
<dbReference type="SUPFAM" id="SSF46934">
    <property type="entry name" value="UBA-like"/>
    <property type="match status" value="1"/>
</dbReference>
<dbReference type="InterPro" id="IPR009060">
    <property type="entry name" value="UBA-like_sf"/>
</dbReference>
<comment type="caution">
    <text evidence="3">The sequence shown here is derived from an EMBL/GenBank/DDBJ whole genome shotgun (WGS) entry which is preliminary data.</text>
</comment>
<name>A8N7E0_COPC7</name>
<reference evidence="3 4" key="1">
    <citation type="journal article" date="2010" name="Proc. Natl. Acad. Sci. U.S.A.">
        <title>Insights into evolution of multicellular fungi from the assembled chromosomes of the mushroom Coprinopsis cinerea (Coprinus cinereus).</title>
        <authorList>
            <person name="Stajich J.E."/>
            <person name="Wilke S.K."/>
            <person name="Ahren D."/>
            <person name="Au C.H."/>
            <person name="Birren B.W."/>
            <person name="Borodovsky M."/>
            <person name="Burns C."/>
            <person name="Canback B."/>
            <person name="Casselton L.A."/>
            <person name="Cheng C.K."/>
            <person name="Deng J."/>
            <person name="Dietrich F.S."/>
            <person name="Fargo D.C."/>
            <person name="Farman M.L."/>
            <person name="Gathman A.C."/>
            <person name="Goldberg J."/>
            <person name="Guigo R."/>
            <person name="Hoegger P.J."/>
            <person name="Hooker J.B."/>
            <person name="Huggins A."/>
            <person name="James T.Y."/>
            <person name="Kamada T."/>
            <person name="Kilaru S."/>
            <person name="Kodira C."/>
            <person name="Kues U."/>
            <person name="Kupfer D."/>
            <person name="Kwan H.S."/>
            <person name="Lomsadze A."/>
            <person name="Li W."/>
            <person name="Lilly W.W."/>
            <person name="Ma L.J."/>
            <person name="Mackey A.J."/>
            <person name="Manning G."/>
            <person name="Martin F."/>
            <person name="Muraguchi H."/>
            <person name="Natvig D.O."/>
            <person name="Palmerini H."/>
            <person name="Ramesh M.A."/>
            <person name="Rehmeyer C.J."/>
            <person name="Roe B.A."/>
            <person name="Shenoy N."/>
            <person name="Stanke M."/>
            <person name="Ter-Hovhannisyan V."/>
            <person name="Tunlid A."/>
            <person name="Velagapudi R."/>
            <person name="Vision T.J."/>
            <person name="Zeng Q."/>
            <person name="Zolan M.E."/>
            <person name="Pukkila P.J."/>
        </authorList>
    </citation>
    <scope>NUCLEOTIDE SEQUENCE [LARGE SCALE GENOMIC DNA]</scope>
    <source>
        <strain evidence="4">Okayama-7 / 130 / ATCC MYA-4618 / FGSC 9003</strain>
    </source>
</reference>
<feature type="compositionally biased region" description="Gly residues" evidence="1">
    <location>
        <begin position="706"/>
        <end position="731"/>
    </location>
</feature>
<feature type="region of interest" description="Disordered" evidence="1">
    <location>
        <begin position="547"/>
        <end position="616"/>
    </location>
</feature>
<dbReference type="CDD" id="cd14364">
    <property type="entry name" value="CUE_ASCC2"/>
    <property type="match status" value="1"/>
</dbReference>
<dbReference type="EMBL" id="AACS02000003">
    <property type="protein sequence ID" value="EAU91115.1"/>
    <property type="molecule type" value="Genomic_DNA"/>
</dbReference>
<dbReference type="PROSITE" id="PS51140">
    <property type="entry name" value="CUE"/>
    <property type="match status" value="1"/>
</dbReference>
<proteinExistence type="predicted"/>
<evidence type="ECO:0000313" key="4">
    <source>
        <dbReference type="Proteomes" id="UP000001861"/>
    </source>
</evidence>
<dbReference type="InterPro" id="IPR052586">
    <property type="entry name" value="ASCC2"/>
</dbReference>
<feature type="compositionally biased region" description="Basic residues" evidence="1">
    <location>
        <begin position="696"/>
        <end position="705"/>
    </location>
</feature>
<organism evidence="3 4">
    <name type="scientific">Coprinopsis cinerea (strain Okayama-7 / 130 / ATCC MYA-4618 / FGSC 9003)</name>
    <name type="common">Inky cap fungus</name>
    <name type="synonym">Hormographiella aspergillata</name>
    <dbReference type="NCBI Taxonomy" id="240176"/>
    <lineage>
        <taxon>Eukaryota</taxon>
        <taxon>Fungi</taxon>
        <taxon>Dikarya</taxon>
        <taxon>Basidiomycota</taxon>
        <taxon>Agaricomycotina</taxon>
        <taxon>Agaricomycetes</taxon>
        <taxon>Agaricomycetidae</taxon>
        <taxon>Agaricales</taxon>
        <taxon>Agaricineae</taxon>
        <taxon>Psathyrellaceae</taxon>
        <taxon>Coprinopsis</taxon>
    </lineage>
</organism>
<dbReference type="OMA" id="AQTGWDD"/>
<feature type="compositionally biased region" description="Acidic residues" evidence="1">
    <location>
        <begin position="547"/>
        <end position="560"/>
    </location>
</feature>
<feature type="region of interest" description="Disordered" evidence="1">
    <location>
        <begin position="475"/>
        <end position="494"/>
    </location>
</feature>
<feature type="domain" description="CUE" evidence="2">
    <location>
        <begin position="428"/>
        <end position="473"/>
    </location>
</feature>
<dbReference type="PANTHER" id="PTHR21494">
    <property type="entry name" value="ACTIVATING SIGNAL COINTEGRATOR 1 COMPLEX SUBUNIT 2 ASC-1 COMPLEX SUBUNIT P100"/>
    <property type="match status" value="1"/>
</dbReference>
<dbReference type="InParanoid" id="A8N7E0"/>
<dbReference type="PANTHER" id="PTHR21494:SF0">
    <property type="entry name" value="ACTIVATING SIGNAL COINTEGRATOR 1 COMPLEX SUBUNIT 2"/>
    <property type="match status" value="1"/>
</dbReference>
<evidence type="ECO:0000313" key="3">
    <source>
        <dbReference type="EMBL" id="EAU91115.1"/>
    </source>
</evidence>
<feature type="region of interest" description="Disordered" evidence="1">
    <location>
        <begin position="394"/>
        <end position="419"/>
    </location>
</feature>
<dbReference type="eggNOG" id="ENOG502RV3A">
    <property type="taxonomic scope" value="Eukaryota"/>
</dbReference>
<evidence type="ECO:0000259" key="2">
    <source>
        <dbReference type="PROSITE" id="PS51140"/>
    </source>
</evidence>